<evidence type="ECO:0000256" key="1">
    <source>
        <dbReference type="SAM" id="MobiDB-lite"/>
    </source>
</evidence>
<evidence type="ECO:0000259" key="2">
    <source>
        <dbReference type="Pfam" id="PF13976"/>
    </source>
</evidence>
<reference evidence="3" key="1">
    <citation type="journal article" date="2022" name="Int. J. Mol. Sci.">
        <title>Draft Genome of Tanacetum Coccineum: Genomic Comparison of Closely Related Tanacetum-Family Plants.</title>
        <authorList>
            <person name="Yamashiro T."/>
            <person name="Shiraishi A."/>
            <person name="Nakayama K."/>
            <person name="Satake H."/>
        </authorList>
    </citation>
    <scope>NUCLEOTIDE SEQUENCE</scope>
</reference>
<sequence>MDPVIRCTTLPSHSRSLKGFLFHFSWRSMNFYRLSHSELDNIEKVLPEQLSDTKVLTMKMEILLELTSNKLLNLKGVDLLSESKDTNLYTISLDDMLKTSLIYLLSKASKTKSWLWHHRSSHLNFGTLNKLAKDGLARGIPKLKFLKDHLCSACALEKRKKSSHQLKAEDTNQEKLYLYSGLIPNPIPQLPCNPPNRDDWDRLFQPMFDECFNPLPSSISPVLVVVAPRAVDIADSLVSMLIDQNSPSTSITSTQEQDHSPIISQGVEESPKTSPFHDDPLHESLYEDSTSQGSSSNA</sequence>
<organism evidence="3 4">
    <name type="scientific">Tanacetum coccineum</name>
    <dbReference type="NCBI Taxonomy" id="301880"/>
    <lineage>
        <taxon>Eukaryota</taxon>
        <taxon>Viridiplantae</taxon>
        <taxon>Streptophyta</taxon>
        <taxon>Embryophyta</taxon>
        <taxon>Tracheophyta</taxon>
        <taxon>Spermatophyta</taxon>
        <taxon>Magnoliopsida</taxon>
        <taxon>eudicotyledons</taxon>
        <taxon>Gunneridae</taxon>
        <taxon>Pentapetalae</taxon>
        <taxon>asterids</taxon>
        <taxon>campanulids</taxon>
        <taxon>Asterales</taxon>
        <taxon>Asteraceae</taxon>
        <taxon>Asteroideae</taxon>
        <taxon>Anthemideae</taxon>
        <taxon>Anthemidinae</taxon>
        <taxon>Tanacetum</taxon>
    </lineage>
</organism>
<accession>A0ABQ4Z978</accession>
<evidence type="ECO:0000313" key="3">
    <source>
        <dbReference type="EMBL" id="GJS85615.1"/>
    </source>
</evidence>
<comment type="caution">
    <text evidence="3">The sequence shown here is derived from an EMBL/GenBank/DDBJ whole genome shotgun (WGS) entry which is preliminary data.</text>
</comment>
<feature type="region of interest" description="Disordered" evidence="1">
    <location>
        <begin position="246"/>
        <end position="298"/>
    </location>
</feature>
<proteinExistence type="predicted"/>
<protein>
    <submittedName>
        <fullName evidence="3">Retrovirus-related pol polyprotein from transposon TNT 1-94</fullName>
    </submittedName>
</protein>
<feature type="domain" description="GAG-pre-integrase" evidence="2">
    <location>
        <begin position="87"/>
        <end position="158"/>
    </location>
</feature>
<gene>
    <name evidence="3" type="ORF">Tco_0752156</name>
</gene>
<dbReference type="EMBL" id="BQNB010011063">
    <property type="protein sequence ID" value="GJS85615.1"/>
    <property type="molecule type" value="Genomic_DNA"/>
</dbReference>
<reference evidence="3" key="2">
    <citation type="submission" date="2022-01" db="EMBL/GenBank/DDBJ databases">
        <authorList>
            <person name="Yamashiro T."/>
            <person name="Shiraishi A."/>
            <person name="Satake H."/>
            <person name="Nakayama K."/>
        </authorList>
    </citation>
    <scope>NUCLEOTIDE SEQUENCE</scope>
</reference>
<feature type="compositionally biased region" description="Basic and acidic residues" evidence="1">
    <location>
        <begin position="269"/>
        <end position="285"/>
    </location>
</feature>
<dbReference type="Proteomes" id="UP001151760">
    <property type="component" value="Unassembled WGS sequence"/>
</dbReference>
<evidence type="ECO:0000313" key="4">
    <source>
        <dbReference type="Proteomes" id="UP001151760"/>
    </source>
</evidence>
<dbReference type="Pfam" id="PF13976">
    <property type="entry name" value="gag_pre-integrs"/>
    <property type="match status" value="1"/>
</dbReference>
<dbReference type="InterPro" id="IPR025724">
    <property type="entry name" value="GAG-pre-integrase_dom"/>
</dbReference>
<feature type="compositionally biased region" description="Polar residues" evidence="1">
    <location>
        <begin position="287"/>
        <end position="298"/>
    </location>
</feature>
<name>A0ABQ4Z978_9ASTR</name>
<feature type="compositionally biased region" description="Polar residues" evidence="1">
    <location>
        <begin position="246"/>
        <end position="255"/>
    </location>
</feature>
<keyword evidence="4" id="KW-1185">Reference proteome</keyword>